<dbReference type="SUPFAM" id="SSF56281">
    <property type="entry name" value="Metallo-hydrolase/oxidoreductase"/>
    <property type="match status" value="1"/>
</dbReference>
<gene>
    <name evidence="4" type="ORF">JOF55_003746</name>
</gene>
<sequence>MIRVDGATYVVDCGMGSIRNYRSAAAWEQLQAVFLTHLHSDHIYDLGAYLVTGWQVPGESFAQPINVIGPGAPEKIPAEDHSHAEQLHKACANRPLCGTEDVVGSLLQSVYGPDVIVRIGDEGRAAPEDWIHAHDIRLPEAIPADPVENRHPPMDPFEIYTDNRVRVRATLVNHRLCYPSYGFRFDTEYGSVMISGDTAVSENLVRLASGAELLVHEVIDIDAMLATLPPGPTRDGIEVHLRESHTTHTEVGGIAAKADVGELVLSHIVPSHVDAVDADRLVGAARELFDGDVRVATDLDAFSVHPRTRTK</sequence>
<dbReference type="GO" id="GO:0042781">
    <property type="term" value="F:3'-tRNA processing endoribonuclease activity"/>
    <property type="evidence" value="ECO:0007669"/>
    <property type="project" value="TreeGrafter"/>
</dbReference>
<evidence type="ECO:0000259" key="3">
    <source>
        <dbReference type="Pfam" id="PF00753"/>
    </source>
</evidence>
<evidence type="ECO:0000256" key="1">
    <source>
        <dbReference type="ARBA" id="ARBA00022759"/>
    </source>
</evidence>
<dbReference type="CDD" id="cd07719">
    <property type="entry name" value="arylsulfatase_AtsA-like_MBL-fold"/>
    <property type="match status" value="1"/>
</dbReference>
<accession>A0AAE4CMM8</accession>
<dbReference type="Proteomes" id="UP001180845">
    <property type="component" value="Unassembled WGS sequence"/>
</dbReference>
<dbReference type="InterPro" id="IPR044094">
    <property type="entry name" value="AtsA-like_MBL-fold"/>
</dbReference>
<keyword evidence="1" id="KW-0540">Nuclease</keyword>
<protein>
    <submittedName>
        <fullName evidence="4">Ribonuclease BN (tRNA processing enzyme)</fullName>
    </submittedName>
</protein>
<organism evidence="4 5">
    <name type="scientific">Haloactinomyces albus</name>
    <dbReference type="NCBI Taxonomy" id="1352928"/>
    <lineage>
        <taxon>Bacteria</taxon>
        <taxon>Bacillati</taxon>
        <taxon>Actinomycetota</taxon>
        <taxon>Actinomycetes</taxon>
        <taxon>Actinopolysporales</taxon>
        <taxon>Actinopolysporaceae</taxon>
        <taxon>Haloactinomyces</taxon>
    </lineage>
</organism>
<dbReference type="Gene3D" id="3.60.15.10">
    <property type="entry name" value="Ribonuclease Z/Hydroxyacylglutathione hydrolase-like"/>
    <property type="match status" value="1"/>
</dbReference>
<dbReference type="PANTHER" id="PTHR46018:SF2">
    <property type="entry name" value="ZINC PHOSPHODIESTERASE ELAC PROTEIN 1"/>
    <property type="match status" value="1"/>
</dbReference>
<dbReference type="AlphaFoldDB" id="A0AAE4CMM8"/>
<name>A0AAE4CMM8_9ACTN</name>
<keyword evidence="1" id="KW-0255">Endonuclease</keyword>
<dbReference type="InterPro" id="IPR036866">
    <property type="entry name" value="RibonucZ/Hydroxyglut_hydro"/>
</dbReference>
<reference evidence="4" key="1">
    <citation type="submission" date="2023-07" db="EMBL/GenBank/DDBJ databases">
        <title>Sequencing the genomes of 1000 actinobacteria strains.</title>
        <authorList>
            <person name="Klenk H.-P."/>
        </authorList>
    </citation>
    <scope>NUCLEOTIDE SEQUENCE</scope>
    <source>
        <strain evidence="4">DSM 45977</strain>
    </source>
</reference>
<dbReference type="PANTHER" id="PTHR46018">
    <property type="entry name" value="ZINC PHOSPHODIESTERASE ELAC PROTEIN 1"/>
    <property type="match status" value="1"/>
</dbReference>
<evidence type="ECO:0000256" key="2">
    <source>
        <dbReference type="ARBA" id="ARBA00022801"/>
    </source>
</evidence>
<keyword evidence="2" id="KW-0378">Hydrolase</keyword>
<evidence type="ECO:0000313" key="5">
    <source>
        <dbReference type="Proteomes" id="UP001180845"/>
    </source>
</evidence>
<evidence type="ECO:0000313" key="4">
    <source>
        <dbReference type="EMBL" id="MDR7303565.1"/>
    </source>
</evidence>
<proteinExistence type="predicted"/>
<dbReference type="Pfam" id="PF00753">
    <property type="entry name" value="Lactamase_B"/>
    <property type="match status" value="1"/>
</dbReference>
<feature type="domain" description="Metallo-beta-lactamase" evidence="3">
    <location>
        <begin position="2"/>
        <end position="50"/>
    </location>
</feature>
<dbReference type="RefSeq" id="WP_310275965.1">
    <property type="nucleotide sequence ID" value="NZ_JAVDXW010000001.1"/>
</dbReference>
<comment type="caution">
    <text evidence="4">The sequence shown here is derived from an EMBL/GenBank/DDBJ whole genome shotgun (WGS) entry which is preliminary data.</text>
</comment>
<dbReference type="InterPro" id="IPR001279">
    <property type="entry name" value="Metallo-B-lactamas"/>
</dbReference>
<keyword evidence="5" id="KW-1185">Reference proteome</keyword>
<dbReference type="EMBL" id="JAVDXW010000001">
    <property type="protein sequence ID" value="MDR7303565.1"/>
    <property type="molecule type" value="Genomic_DNA"/>
</dbReference>